<dbReference type="FunFam" id="3.30.70.270:FF:000001">
    <property type="entry name" value="Diguanylate cyclase domain protein"/>
    <property type="match status" value="1"/>
</dbReference>
<organism evidence="5 6">
    <name type="scientific">Pseudoalteromonas rubra</name>
    <dbReference type="NCBI Taxonomy" id="43658"/>
    <lineage>
        <taxon>Bacteria</taxon>
        <taxon>Pseudomonadati</taxon>
        <taxon>Pseudomonadota</taxon>
        <taxon>Gammaproteobacteria</taxon>
        <taxon>Alteromonadales</taxon>
        <taxon>Pseudoalteromonadaceae</taxon>
        <taxon>Pseudoalteromonas</taxon>
    </lineage>
</organism>
<dbReference type="Pfam" id="PF01590">
    <property type="entry name" value="GAF"/>
    <property type="match status" value="1"/>
</dbReference>
<dbReference type="Gene3D" id="3.30.70.270">
    <property type="match status" value="1"/>
</dbReference>
<evidence type="ECO:0000313" key="6">
    <source>
        <dbReference type="Proteomes" id="UP000033452"/>
    </source>
</evidence>
<dbReference type="EMBL" id="JXYA01000042">
    <property type="protein sequence ID" value="KJZ06945.1"/>
    <property type="molecule type" value="Genomic_DNA"/>
</dbReference>
<dbReference type="OrthoDB" id="9813903at2"/>
<dbReference type="EC" id="2.7.7.65" evidence="2"/>
<gene>
    <name evidence="5" type="ORF">TW77_17160</name>
</gene>
<dbReference type="InterPro" id="IPR029787">
    <property type="entry name" value="Nucleotide_cyclase"/>
</dbReference>
<dbReference type="NCBIfam" id="TIGR00254">
    <property type="entry name" value="GGDEF"/>
    <property type="match status" value="1"/>
</dbReference>
<proteinExistence type="predicted"/>
<dbReference type="SUPFAM" id="SSF55781">
    <property type="entry name" value="GAF domain-like"/>
    <property type="match status" value="1"/>
</dbReference>
<evidence type="ECO:0000256" key="2">
    <source>
        <dbReference type="ARBA" id="ARBA00012528"/>
    </source>
</evidence>
<name>A0A0F4QI63_9GAMM</name>
<dbReference type="InterPro" id="IPR029016">
    <property type="entry name" value="GAF-like_dom_sf"/>
</dbReference>
<evidence type="ECO:0000259" key="4">
    <source>
        <dbReference type="PROSITE" id="PS50887"/>
    </source>
</evidence>
<dbReference type="SMART" id="SM00267">
    <property type="entry name" value="GGDEF"/>
    <property type="match status" value="1"/>
</dbReference>
<dbReference type="CDD" id="cd01949">
    <property type="entry name" value="GGDEF"/>
    <property type="match status" value="1"/>
</dbReference>
<dbReference type="Gene3D" id="3.30.450.40">
    <property type="match status" value="1"/>
</dbReference>
<dbReference type="PANTHER" id="PTHR45138">
    <property type="entry name" value="REGULATORY COMPONENTS OF SENSORY TRANSDUCTION SYSTEM"/>
    <property type="match status" value="1"/>
</dbReference>
<dbReference type="SUPFAM" id="SSF55073">
    <property type="entry name" value="Nucleotide cyclase"/>
    <property type="match status" value="1"/>
</dbReference>
<dbReference type="Proteomes" id="UP000033452">
    <property type="component" value="Unassembled WGS sequence"/>
</dbReference>
<dbReference type="GO" id="GO:0052621">
    <property type="term" value="F:diguanylate cyclase activity"/>
    <property type="evidence" value="ECO:0007669"/>
    <property type="project" value="UniProtKB-EC"/>
</dbReference>
<feature type="domain" description="GGDEF" evidence="4">
    <location>
        <begin position="213"/>
        <end position="344"/>
    </location>
</feature>
<dbReference type="PROSITE" id="PS50887">
    <property type="entry name" value="GGDEF"/>
    <property type="match status" value="1"/>
</dbReference>
<comment type="caution">
    <text evidence="5">The sequence shown here is derived from an EMBL/GenBank/DDBJ whole genome shotgun (WGS) entry which is preliminary data.</text>
</comment>
<dbReference type="Pfam" id="PF00990">
    <property type="entry name" value="GGDEF"/>
    <property type="match status" value="1"/>
</dbReference>
<evidence type="ECO:0000256" key="1">
    <source>
        <dbReference type="ARBA" id="ARBA00001946"/>
    </source>
</evidence>
<dbReference type="InterPro" id="IPR050469">
    <property type="entry name" value="Diguanylate_Cyclase"/>
</dbReference>
<protein>
    <recommendedName>
        <fullName evidence="2">diguanylate cyclase</fullName>
        <ecNumber evidence="2">2.7.7.65</ecNumber>
    </recommendedName>
</protein>
<comment type="cofactor">
    <cofactor evidence="1">
        <name>Mg(2+)</name>
        <dbReference type="ChEBI" id="CHEBI:18420"/>
    </cofactor>
</comment>
<dbReference type="InterPro" id="IPR003018">
    <property type="entry name" value="GAF"/>
</dbReference>
<dbReference type="SMART" id="SM00065">
    <property type="entry name" value="GAF"/>
    <property type="match status" value="1"/>
</dbReference>
<evidence type="ECO:0000313" key="5">
    <source>
        <dbReference type="EMBL" id="KJZ06945.1"/>
    </source>
</evidence>
<dbReference type="PATRIC" id="fig|43658.5.peg.3626"/>
<sequence>MNRLTQSTQKLRRISSQEVDVSGEHQSFLHDIIFEAKSLLQVDRVSVWLFDDMHQPTKLLNYANTDWLDVPAQLPVLSIDDFPVYFATIITGQSIAADNASLDPRTSEFTDIYLKPNDIATMLDTAIFKNGIALGVVCCEGRTDVRQWQEWEVAITEMVADCCSRRLLVHELYQMQQKLTKMAFQDMLTGLNNRRFLMEHAKREMSRHQRTERPMSLIMMDLDRFKRINDDFGHDAGDKVLQKFAQCCLDVVRVEDCFCRLGGEEFVVLLPETSVSDAHMVASRLCSATRDMEVRQENALIRVTASFGVSEVNPSMPFSHALKMADQAVYRAKANGRDQIQLAC</sequence>
<dbReference type="InterPro" id="IPR000160">
    <property type="entry name" value="GGDEF_dom"/>
</dbReference>
<comment type="catalytic activity">
    <reaction evidence="3">
        <text>2 GTP = 3',3'-c-di-GMP + 2 diphosphate</text>
        <dbReference type="Rhea" id="RHEA:24898"/>
        <dbReference type="ChEBI" id="CHEBI:33019"/>
        <dbReference type="ChEBI" id="CHEBI:37565"/>
        <dbReference type="ChEBI" id="CHEBI:58805"/>
        <dbReference type="EC" id="2.7.7.65"/>
    </reaction>
</comment>
<accession>A0A0F4QI63</accession>
<dbReference type="InterPro" id="IPR043128">
    <property type="entry name" value="Rev_trsase/Diguanyl_cyclase"/>
</dbReference>
<reference evidence="5 6" key="1">
    <citation type="journal article" date="2015" name="BMC Genomics">
        <title>Genome mining reveals unlocked bioactive potential of marine Gram-negative bacteria.</title>
        <authorList>
            <person name="Machado H."/>
            <person name="Sonnenschein E.C."/>
            <person name="Melchiorsen J."/>
            <person name="Gram L."/>
        </authorList>
    </citation>
    <scope>NUCLEOTIDE SEQUENCE [LARGE SCALE GENOMIC DNA]</scope>
    <source>
        <strain evidence="5 6">S2471</strain>
    </source>
</reference>
<dbReference type="RefSeq" id="WP_046006205.1">
    <property type="nucleotide sequence ID" value="NZ_JXYA01000042.1"/>
</dbReference>
<dbReference type="AlphaFoldDB" id="A0A0F4QI63"/>
<dbReference type="PANTHER" id="PTHR45138:SF9">
    <property type="entry name" value="DIGUANYLATE CYCLASE DGCM-RELATED"/>
    <property type="match status" value="1"/>
</dbReference>
<evidence type="ECO:0000256" key="3">
    <source>
        <dbReference type="ARBA" id="ARBA00034247"/>
    </source>
</evidence>
<keyword evidence="6" id="KW-1185">Reference proteome</keyword>